<reference evidence="12" key="1">
    <citation type="submission" date="2025-08" db="UniProtKB">
        <authorList>
            <consortium name="RefSeq"/>
        </authorList>
    </citation>
    <scope>IDENTIFICATION</scope>
    <source>
        <tissue evidence="12">Fruit stalk</tissue>
    </source>
</reference>
<name>A0A6P5X305_DURZI</name>
<dbReference type="RefSeq" id="XP_022722211.1">
    <property type="nucleotide sequence ID" value="XM_022866476.1"/>
</dbReference>
<comment type="subcellular location">
    <subcellularLocation>
        <location evidence="1">Membrane</location>
        <topology evidence="1">Single-pass membrane protein</topology>
    </subcellularLocation>
</comment>
<dbReference type="InterPro" id="IPR032675">
    <property type="entry name" value="LRR_dom_sf"/>
</dbReference>
<dbReference type="GO" id="GO:0005886">
    <property type="term" value="C:plasma membrane"/>
    <property type="evidence" value="ECO:0007669"/>
    <property type="project" value="UniProtKB-SubCell"/>
</dbReference>
<evidence type="ECO:0000313" key="11">
    <source>
        <dbReference type="Proteomes" id="UP000515121"/>
    </source>
</evidence>
<dbReference type="Proteomes" id="UP000515121">
    <property type="component" value="Unplaced"/>
</dbReference>
<dbReference type="SMART" id="SM00369">
    <property type="entry name" value="LRR_TYP"/>
    <property type="match status" value="5"/>
</dbReference>
<keyword evidence="3" id="KW-0433">Leucine-rich repeat</keyword>
<keyword evidence="9" id="KW-0325">Glycoprotein</keyword>
<keyword evidence="7" id="KW-0472">Membrane</keyword>
<evidence type="ECO:0000256" key="8">
    <source>
        <dbReference type="ARBA" id="ARBA00023170"/>
    </source>
</evidence>
<evidence type="ECO:0000256" key="4">
    <source>
        <dbReference type="ARBA" id="ARBA00022692"/>
    </source>
</evidence>
<dbReference type="SUPFAM" id="SSF52058">
    <property type="entry name" value="L domain-like"/>
    <property type="match status" value="1"/>
</dbReference>
<dbReference type="PANTHER" id="PTHR48062:SF37">
    <property type="entry name" value="LRR RECEPTOR-LIKE SERINE_THREONINE-PROTEIN KINASE FLS2"/>
    <property type="match status" value="1"/>
</dbReference>
<evidence type="ECO:0000256" key="1">
    <source>
        <dbReference type="ARBA" id="ARBA00004167"/>
    </source>
</evidence>
<dbReference type="AlphaFoldDB" id="A0A6P5X305"/>
<dbReference type="PANTHER" id="PTHR48062">
    <property type="entry name" value="RECEPTOR-LIKE PROTEIN 14"/>
    <property type="match status" value="1"/>
</dbReference>
<evidence type="ECO:0000256" key="6">
    <source>
        <dbReference type="ARBA" id="ARBA00022989"/>
    </source>
</evidence>
<keyword evidence="11" id="KW-1185">Reference proteome</keyword>
<dbReference type="InterPro" id="IPR003591">
    <property type="entry name" value="Leu-rich_rpt_typical-subtyp"/>
</dbReference>
<accession>A0A6P5X305</accession>
<protein>
    <submittedName>
        <fullName evidence="12">LRR receptor-like serine/threonine-protein kinase ERL1</fullName>
    </submittedName>
</protein>
<dbReference type="OrthoDB" id="4691307at2759"/>
<dbReference type="KEGG" id="dzi:111279530"/>
<keyword evidence="4" id="KW-0812">Transmembrane</keyword>
<dbReference type="FunFam" id="3.80.10.10:FF:000111">
    <property type="entry name" value="LRR receptor-like serine/threonine-protein kinase ERECTA"/>
    <property type="match status" value="1"/>
</dbReference>
<sequence length="592" mass="66842">MSEEGMSGMPMSEEDLLVQQGLDQALENSKPEGMSDANWNRIQKKAVSTIRLALAPEELKHLDFSGNRIAGFVENEGKEIQLRMTNLEVLDLSNNLFKNDTFAILSGLPSRKCLYMGNNQLQGSIDIKELHAWNNVEEIFLDYSYLDNNILQSIGVFTSLKTLSLSNCGLIGSLPNQVLDLSDNHLSGRIPEELIMRSLLDVLRLSNNNLSGKIVPMMFNTSMMSYLYLDDNNFAGEIPDIDLSATHFSHSSLVDIDLSNNGFNGKLPRWIGNVSHLKRLALSNNHFEDLSGNMFSDPIPSCLSNLTLVMKEEKSFVDSSKYIANTMQDLPIYVLKDLSHDYPVSNMKEWIEFTTNSVSYSYGGDILKYMSGIDLSYNRLTGQIPVELGNLSEIHSLNLSHNNLVGVIPSSFSQLKQIESLDLSYNNLSGRIPIQLVELNFLEVFNMAHNNLSGCTPEPKAQFGTFDESSYKANAFLCGPPLQNNCSKTESPSTVPTTTDNEGEENTQGRGNNEEVWKRIWSVKVPTKMRTFMWWFCHGIIQGGERPWATEAWKHLNYQWEYDNEVQQESMDSFPKMIMKLKHEQLQLFAIT</sequence>
<dbReference type="SUPFAM" id="SSF52047">
    <property type="entry name" value="RNI-like"/>
    <property type="match status" value="1"/>
</dbReference>
<keyword evidence="8" id="KW-0675">Receptor</keyword>
<evidence type="ECO:0000256" key="3">
    <source>
        <dbReference type="ARBA" id="ARBA00022614"/>
    </source>
</evidence>
<evidence type="ECO:0000256" key="9">
    <source>
        <dbReference type="ARBA" id="ARBA00023180"/>
    </source>
</evidence>
<keyword evidence="5" id="KW-0677">Repeat</keyword>
<gene>
    <name evidence="12" type="primary">LOC111279530</name>
</gene>
<dbReference type="GeneID" id="111279530"/>
<evidence type="ECO:0000256" key="5">
    <source>
        <dbReference type="ARBA" id="ARBA00022737"/>
    </source>
</evidence>
<evidence type="ECO:0000256" key="2">
    <source>
        <dbReference type="ARBA" id="ARBA00009592"/>
    </source>
</evidence>
<dbReference type="Pfam" id="PF00560">
    <property type="entry name" value="LRR_1"/>
    <property type="match status" value="4"/>
</dbReference>
<dbReference type="InterPro" id="IPR001611">
    <property type="entry name" value="Leu-rich_rpt"/>
</dbReference>
<dbReference type="InterPro" id="IPR051502">
    <property type="entry name" value="RLP_Defense_Trigger"/>
</dbReference>
<feature type="region of interest" description="Disordered" evidence="10">
    <location>
        <begin position="487"/>
        <end position="511"/>
    </location>
</feature>
<evidence type="ECO:0000256" key="10">
    <source>
        <dbReference type="SAM" id="MobiDB-lite"/>
    </source>
</evidence>
<organism evidence="11 12">
    <name type="scientific">Durio zibethinus</name>
    <name type="common">Durian</name>
    <dbReference type="NCBI Taxonomy" id="66656"/>
    <lineage>
        <taxon>Eukaryota</taxon>
        <taxon>Viridiplantae</taxon>
        <taxon>Streptophyta</taxon>
        <taxon>Embryophyta</taxon>
        <taxon>Tracheophyta</taxon>
        <taxon>Spermatophyta</taxon>
        <taxon>Magnoliopsida</taxon>
        <taxon>eudicotyledons</taxon>
        <taxon>Gunneridae</taxon>
        <taxon>Pentapetalae</taxon>
        <taxon>rosids</taxon>
        <taxon>malvids</taxon>
        <taxon>Malvales</taxon>
        <taxon>Malvaceae</taxon>
        <taxon>Helicteroideae</taxon>
        <taxon>Durio</taxon>
    </lineage>
</organism>
<evidence type="ECO:0000256" key="7">
    <source>
        <dbReference type="ARBA" id="ARBA00023136"/>
    </source>
</evidence>
<dbReference type="Pfam" id="PF13855">
    <property type="entry name" value="LRR_8"/>
    <property type="match status" value="1"/>
</dbReference>
<comment type="similarity">
    <text evidence="2">Belongs to the RLP family.</text>
</comment>
<dbReference type="Gene3D" id="3.80.10.10">
    <property type="entry name" value="Ribonuclease Inhibitor"/>
    <property type="match status" value="1"/>
</dbReference>
<evidence type="ECO:0000313" key="12">
    <source>
        <dbReference type="RefSeq" id="XP_022722211.1"/>
    </source>
</evidence>
<proteinExistence type="inferred from homology"/>
<keyword evidence="6" id="KW-1133">Transmembrane helix</keyword>